<dbReference type="PROSITE" id="PS51257">
    <property type="entry name" value="PROKAR_LIPOPROTEIN"/>
    <property type="match status" value="1"/>
</dbReference>
<dbReference type="EMBL" id="VCBC01000012">
    <property type="protein sequence ID" value="TLU64122.1"/>
    <property type="molecule type" value="Genomic_DNA"/>
</dbReference>
<comment type="caution">
    <text evidence="2">The sequence shown here is derived from an EMBL/GenBank/DDBJ whole genome shotgun (WGS) entry which is preliminary data.</text>
</comment>
<gene>
    <name evidence="2" type="ORF">FE810_12500</name>
</gene>
<feature type="signal peptide" evidence="1">
    <location>
        <begin position="1"/>
        <end position="24"/>
    </location>
</feature>
<keyword evidence="3" id="KW-1185">Reference proteome</keyword>
<protein>
    <recommendedName>
        <fullName evidence="4">RcsF protein</fullName>
    </recommendedName>
</protein>
<dbReference type="GO" id="GO:0009279">
    <property type="term" value="C:cell outer membrane"/>
    <property type="evidence" value="ECO:0007669"/>
    <property type="project" value="InterPro"/>
</dbReference>
<keyword evidence="1" id="KW-0732">Signal</keyword>
<dbReference type="Proteomes" id="UP000307790">
    <property type="component" value="Unassembled WGS sequence"/>
</dbReference>
<evidence type="ECO:0000313" key="3">
    <source>
        <dbReference type="Proteomes" id="UP000307790"/>
    </source>
</evidence>
<sequence>MTLIIKSIKTTFACIFLASCSSNMQVETNLDEDNFTEYFAAGSVEVFESTNALPGPAKFIGLVEGESCQMNPSDATANAADARTAARKKAAAMKANAVVFTSCVNIDEPQCHQLLVCYGKAYQLISETTKK</sequence>
<name>A0A5R9IFR2_9GAMM</name>
<reference evidence="2 3" key="1">
    <citation type="submission" date="2019-05" db="EMBL/GenBank/DDBJ databases">
        <title>Genome sequences of Thalassotalea litorea 1K03283.</title>
        <authorList>
            <person name="Zhang D."/>
        </authorList>
    </citation>
    <scope>NUCLEOTIDE SEQUENCE [LARGE SCALE GENOMIC DNA]</scope>
    <source>
        <strain evidence="2 3">MCCC 1K03283</strain>
    </source>
</reference>
<accession>A0A5R9IFR2</accession>
<dbReference type="AlphaFoldDB" id="A0A5R9IFR2"/>
<dbReference type="Gene3D" id="3.30.110.70">
    <property type="entry name" value="Hypothetical protein apc22750. Chain B"/>
    <property type="match status" value="1"/>
</dbReference>
<proteinExistence type="predicted"/>
<dbReference type="OrthoDB" id="6399623at2"/>
<evidence type="ECO:0008006" key="4">
    <source>
        <dbReference type="Google" id="ProtNLM"/>
    </source>
</evidence>
<evidence type="ECO:0000313" key="2">
    <source>
        <dbReference type="EMBL" id="TLU64122.1"/>
    </source>
</evidence>
<dbReference type="InterPro" id="IPR030852">
    <property type="entry name" value="RcsF"/>
</dbReference>
<feature type="chain" id="PRO_5024296083" description="RcsF protein" evidence="1">
    <location>
        <begin position="25"/>
        <end position="131"/>
    </location>
</feature>
<organism evidence="2 3">
    <name type="scientific">Thalassotalea litorea</name>
    <dbReference type="NCBI Taxonomy" id="2020715"/>
    <lineage>
        <taxon>Bacteria</taxon>
        <taxon>Pseudomonadati</taxon>
        <taxon>Pseudomonadota</taxon>
        <taxon>Gammaproteobacteria</taxon>
        <taxon>Alteromonadales</taxon>
        <taxon>Colwelliaceae</taxon>
        <taxon>Thalassotalea</taxon>
    </lineage>
</organism>
<evidence type="ECO:0000256" key="1">
    <source>
        <dbReference type="SAM" id="SignalP"/>
    </source>
</evidence>
<dbReference type="GO" id="GO:0035556">
    <property type="term" value="P:intracellular signal transduction"/>
    <property type="evidence" value="ECO:0007669"/>
    <property type="project" value="InterPro"/>
</dbReference>
<dbReference type="Pfam" id="PF16358">
    <property type="entry name" value="RcsF"/>
    <property type="match status" value="1"/>
</dbReference>